<keyword evidence="12 13" id="KW-0456">Lyase</keyword>
<dbReference type="PANTHER" id="PTHR10977:SF3">
    <property type="entry name" value="DIPHOSPHOMEVALONATE DECARBOXYLASE"/>
    <property type="match status" value="1"/>
</dbReference>
<proteinExistence type="inferred from homology"/>
<evidence type="ECO:0000313" key="20">
    <source>
        <dbReference type="Proteomes" id="UP000245699"/>
    </source>
</evidence>
<evidence type="ECO:0000256" key="13">
    <source>
        <dbReference type="PIRNR" id="PIRNR015950"/>
    </source>
</evidence>
<dbReference type="FunFam" id="3.30.230.10:FF:000018">
    <property type="entry name" value="Diphosphomevalonate decarboxylase"/>
    <property type="match status" value="1"/>
</dbReference>
<dbReference type="OrthoDB" id="10253702at2759"/>
<dbReference type="FunFam" id="3.30.70.890:FF:000005">
    <property type="entry name" value="Diphosphomevalonate decarboxylase"/>
    <property type="match status" value="1"/>
</dbReference>
<dbReference type="GO" id="GO:0004163">
    <property type="term" value="F:diphosphomevalonate decarboxylase activity"/>
    <property type="evidence" value="ECO:0007669"/>
    <property type="project" value="UniProtKB-UniRule"/>
</dbReference>
<gene>
    <name evidence="19" type="ORF">BB559_004903</name>
</gene>
<keyword evidence="10 14" id="KW-1207">Sterol metabolism</keyword>
<keyword evidence="20" id="KW-1185">Reference proteome</keyword>
<name>A0A2T9YBY2_9FUNG</name>
<dbReference type="Pfam" id="PF22700">
    <property type="entry name" value="MVD-like_N"/>
    <property type="match status" value="1"/>
</dbReference>
<evidence type="ECO:0000256" key="1">
    <source>
        <dbReference type="ARBA" id="ARBA00005055"/>
    </source>
</evidence>
<evidence type="ECO:0000256" key="8">
    <source>
        <dbReference type="ARBA" id="ARBA00023011"/>
    </source>
</evidence>
<evidence type="ECO:0000256" key="5">
    <source>
        <dbReference type="ARBA" id="ARBA00022741"/>
    </source>
</evidence>
<dbReference type="InterPro" id="IPR005935">
    <property type="entry name" value="Mev_decarb"/>
</dbReference>
<dbReference type="UniPathway" id="UPA00057">
    <property type="reaction ID" value="UER00100"/>
</dbReference>
<evidence type="ECO:0000256" key="4">
    <source>
        <dbReference type="ARBA" id="ARBA00022516"/>
    </source>
</evidence>
<dbReference type="SUPFAM" id="SSF55060">
    <property type="entry name" value="GHMP Kinase, C-terminal domain"/>
    <property type="match status" value="1"/>
</dbReference>
<dbReference type="GO" id="GO:0005829">
    <property type="term" value="C:cytosol"/>
    <property type="evidence" value="ECO:0007669"/>
    <property type="project" value="InterPro"/>
</dbReference>
<comment type="caution">
    <text evidence="19">The sequence shown here is derived from an EMBL/GenBank/DDBJ whole genome shotgun (WGS) entry which is preliminary data.</text>
</comment>
<dbReference type="PIRSF" id="PIRSF015950">
    <property type="entry name" value="Mev_P_decrbx"/>
    <property type="match status" value="1"/>
</dbReference>
<evidence type="ECO:0000256" key="2">
    <source>
        <dbReference type="ARBA" id="ARBA00008831"/>
    </source>
</evidence>
<evidence type="ECO:0000256" key="3">
    <source>
        <dbReference type="ARBA" id="ARBA00012296"/>
    </source>
</evidence>
<dbReference type="Gene3D" id="3.30.230.10">
    <property type="match status" value="1"/>
</dbReference>
<dbReference type="GO" id="GO:0016126">
    <property type="term" value="P:sterol biosynthetic process"/>
    <property type="evidence" value="ECO:0007669"/>
    <property type="project" value="UniProtKB-KW"/>
</dbReference>
<evidence type="ECO:0000256" key="6">
    <source>
        <dbReference type="ARBA" id="ARBA00022840"/>
    </source>
</evidence>
<dbReference type="SUPFAM" id="SSF54211">
    <property type="entry name" value="Ribosomal protein S5 domain 2-like"/>
    <property type="match status" value="1"/>
</dbReference>
<comment type="catalytic activity">
    <reaction evidence="13 14">
        <text>(R)-5-diphosphomevalonate + ATP = isopentenyl diphosphate + ADP + phosphate + CO2</text>
        <dbReference type="Rhea" id="RHEA:23732"/>
        <dbReference type="ChEBI" id="CHEBI:16526"/>
        <dbReference type="ChEBI" id="CHEBI:30616"/>
        <dbReference type="ChEBI" id="CHEBI:43474"/>
        <dbReference type="ChEBI" id="CHEBI:57557"/>
        <dbReference type="ChEBI" id="CHEBI:128769"/>
        <dbReference type="ChEBI" id="CHEBI:456216"/>
        <dbReference type="EC" id="4.1.1.33"/>
    </reaction>
</comment>
<protein>
    <recommendedName>
        <fullName evidence="3 13">Diphosphomevalonate decarboxylase</fullName>
        <ecNumber evidence="3 13">4.1.1.33</ecNumber>
    </recommendedName>
</protein>
<evidence type="ECO:0000256" key="12">
    <source>
        <dbReference type="ARBA" id="ARBA00023239"/>
    </source>
</evidence>
<evidence type="ECO:0000256" key="7">
    <source>
        <dbReference type="ARBA" id="ARBA00022955"/>
    </source>
</evidence>
<feature type="region of interest" description="Disordered" evidence="16">
    <location>
        <begin position="410"/>
        <end position="432"/>
    </location>
</feature>
<evidence type="ECO:0000313" key="19">
    <source>
        <dbReference type="EMBL" id="PVU89846.1"/>
    </source>
</evidence>
<dbReference type="EMBL" id="MBFT01000519">
    <property type="protein sequence ID" value="PVU89846.1"/>
    <property type="molecule type" value="Genomic_DNA"/>
</dbReference>
<accession>A0A2T9YBY2</accession>
<evidence type="ECO:0000256" key="14">
    <source>
        <dbReference type="RuleBase" id="RU363086"/>
    </source>
</evidence>
<keyword evidence="11 14" id="KW-0753">Steroid metabolism</keyword>
<dbReference type="Proteomes" id="UP000245699">
    <property type="component" value="Unassembled WGS sequence"/>
</dbReference>
<keyword evidence="15" id="KW-0175">Coiled coil</keyword>
<dbReference type="GO" id="GO:0019287">
    <property type="term" value="P:isopentenyl diphosphate biosynthetic process, mevalonate pathway"/>
    <property type="evidence" value="ECO:0007669"/>
    <property type="project" value="UniProtKB-UniRule"/>
</dbReference>
<evidence type="ECO:0000256" key="15">
    <source>
        <dbReference type="SAM" id="Coils"/>
    </source>
</evidence>
<reference evidence="19 20" key="1">
    <citation type="journal article" date="2018" name="MBio">
        <title>Comparative Genomics Reveals the Core Gene Toolbox for the Fungus-Insect Symbiosis.</title>
        <authorList>
            <person name="Wang Y."/>
            <person name="Stata M."/>
            <person name="Wang W."/>
            <person name="Stajich J.E."/>
            <person name="White M.M."/>
            <person name="Moncalvo J.M."/>
        </authorList>
    </citation>
    <scope>NUCLEOTIDE SEQUENCE [LARGE SCALE GENOMIC DNA]</scope>
    <source>
        <strain evidence="19 20">AUS-77-4</strain>
    </source>
</reference>
<keyword evidence="4 14" id="KW-0444">Lipid biosynthesis</keyword>
<dbReference type="InterPro" id="IPR014721">
    <property type="entry name" value="Ribsml_uS5_D2-typ_fold_subgr"/>
</dbReference>
<evidence type="ECO:0000256" key="11">
    <source>
        <dbReference type="ARBA" id="ARBA00023221"/>
    </source>
</evidence>
<dbReference type="InterPro" id="IPR053859">
    <property type="entry name" value="MVD-like_N"/>
</dbReference>
<dbReference type="NCBIfam" id="TIGR01240">
    <property type="entry name" value="mevDPdecarb"/>
    <property type="match status" value="1"/>
</dbReference>
<dbReference type="Pfam" id="PF18376">
    <property type="entry name" value="MDD_C"/>
    <property type="match status" value="1"/>
</dbReference>
<dbReference type="InterPro" id="IPR020568">
    <property type="entry name" value="Ribosomal_Su5_D2-typ_SF"/>
</dbReference>
<dbReference type="PANTHER" id="PTHR10977">
    <property type="entry name" value="DIPHOSPHOMEVALONATE DECARBOXYLASE"/>
    <property type="match status" value="1"/>
</dbReference>
<dbReference type="InterPro" id="IPR029765">
    <property type="entry name" value="Mev_diP_decarb"/>
</dbReference>
<keyword evidence="9 13" id="KW-0443">Lipid metabolism</keyword>
<keyword evidence="8 14" id="KW-0756">Sterol biosynthesis</keyword>
<organism evidence="19 20">
    <name type="scientific">Furculomyces boomerangus</name>
    <dbReference type="NCBI Taxonomy" id="61424"/>
    <lineage>
        <taxon>Eukaryota</taxon>
        <taxon>Fungi</taxon>
        <taxon>Fungi incertae sedis</taxon>
        <taxon>Zoopagomycota</taxon>
        <taxon>Kickxellomycotina</taxon>
        <taxon>Harpellomycetes</taxon>
        <taxon>Harpellales</taxon>
        <taxon>Harpellaceae</taxon>
        <taxon>Furculomyces</taxon>
    </lineage>
</organism>
<feature type="domain" description="Mvd1 C-terminal" evidence="17">
    <location>
        <begin position="214"/>
        <end position="412"/>
    </location>
</feature>
<comment type="similarity">
    <text evidence="2 13 14">Belongs to the diphosphomevalonate decarboxylase family.</text>
</comment>
<evidence type="ECO:0000256" key="9">
    <source>
        <dbReference type="ARBA" id="ARBA00023098"/>
    </source>
</evidence>
<dbReference type="GO" id="GO:0005524">
    <property type="term" value="F:ATP binding"/>
    <property type="evidence" value="ECO:0007669"/>
    <property type="project" value="UniProtKB-UniRule"/>
</dbReference>
<keyword evidence="6 13" id="KW-0067">ATP-binding</keyword>
<keyword evidence="7 14" id="KW-0752">Steroid biosynthesis</keyword>
<evidence type="ECO:0000256" key="10">
    <source>
        <dbReference type="ARBA" id="ARBA00023166"/>
    </source>
</evidence>
<feature type="coiled-coil region" evidence="15">
    <location>
        <begin position="89"/>
        <end position="116"/>
    </location>
</feature>
<dbReference type="EC" id="4.1.1.33" evidence="3 13"/>
<dbReference type="AlphaFoldDB" id="A0A2T9YBY2"/>
<dbReference type="Gene3D" id="3.30.70.890">
    <property type="entry name" value="GHMP kinase, C-terminal domain"/>
    <property type="match status" value="1"/>
</dbReference>
<evidence type="ECO:0000259" key="17">
    <source>
        <dbReference type="Pfam" id="PF18376"/>
    </source>
</evidence>
<comment type="pathway">
    <text evidence="1 14">Isoprenoid biosynthesis; isopentenyl diphosphate biosynthesis via mevalonate pathway; isopentenyl diphosphate from (R)-mevalonate: step 3/3.</text>
</comment>
<dbReference type="InterPro" id="IPR036554">
    <property type="entry name" value="GHMP_kinase_C_sf"/>
</dbReference>
<dbReference type="InterPro" id="IPR041431">
    <property type="entry name" value="Mvd1_C"/>
</dbReference>
<feature type="domain" description="Diphosphomevalonate decarboxylase-like N-terminal" evidence="18">
    <location>
        <begin position="24"/>
        <end position="200"/>
    </location>
</feature>
<sequence length="432" mass="47872">MDISKRIQIKHSNITEYESSVTSPVNIAVIKYWGKRNSELILPTNSSLSCTLSQDHLNTKTTIRASPKFNTDRLWLNGVEEKISASTRLTNCINKARELRKQLENALEDQEENTSEKPLSKWKIHIASENNFPTAAGLASSASGYAALVQALANLYELPLNQTELSKIARIGSGSACRSMFGGFVAWRAGVDPNGEDSYAECVAPESHWPDLHALILVVSDAKKGTSSTSGMSTTVKTSELFPMRIEKVVPERMKKMEEAIKNRDFNSFAILTMKDSNQFHSVCLDTYPPIFYMNDISRGIVHLVHAFNEQKDSTTGKPLGIRAAYTFDAGPNAVIYAEKQHIRELVRIFMHFFPPATTQPASTYFPDPFGVLQSESDDGINVEKAYKGIVPRFDPGSVRRIIHTCVGEGPRSAPPSVSLLNESGMPKRVKD</sequence>
<dbReference type="STRING" id="61424.A0A2T9YBY2"/>
<evidence type="ECO:0000259" key="18">
    <source>
        <dbReference type="Pfam" id="PF22700"/>
    </source>
</evidence>
<evidence type="ECO:0000256" key="16">
    <source>
        <dbReference type="SAM" id="MobiDB-lite"/>
    </source>
</evidence>
<keyword evidence="5 13" id="KW-0547">Nucleotide-binding</keyword>